<dbReference type="Gene3D" id="3.30.420.10">
    <property type="entry name" value="Ribonuclease H-like superfamily/Ribonuclease H"/>
    <property type="match status" value="1"/>
</dbReference>
<organism evidence="4">
    <name type="scientific">Nippostrongylus brasiliensis</name>
    <name type="common">Rat hookworm</name>
    <dbReference type="NCBI Taxonomy" id="27835"/>
    <lineage>
        <taxon>Eukaryota</taxon>
        <taxon>Metazoa</taxon>
        <taxon>Ecdysozoa</taxon>
        <taxon>Nematoda</taxon>
        <taxon>Chromadorea</taxon>
        <taxon>Rhabditida</taxon>
        <taxon>Rhabditina</taxon>
        <taxon>Rhabditomorpha</taxon>
        <taxon>Strongyloidea</taxon>
        <taxon>Heligmosomidae</taxon>
        <taxon>Nippostrongylus</taxon>
    </lineage>
</organism>
<name>A0A158R0Q0_NIPBR</name>
<evidence type="ECO:0000313" key="3">
    <source>
        <dbReference type="Proteomes" id="UP000271162"/>
    </source>
</evidence>
<dbReference type="AlphaFoldDB" id="A0A158R0Q0"/>
<evidence type="ECO:0000256" key="1">
    <source>
        <dbReference type="SAM" id="MobiDB-lite"/>
    </source>
</evidence>
<reference evidence="2 3" key="2">
    <citation type="submission" date="2018-11" db="EMBL/GenBank/DDBJ databases">
        <authorList>
            <consortium name="Pathogen Informatics"/>
        </authorList>
    </citation>
    <scope>NUCLEOTIDE SEQUENCE [LARGE SCALE GENOMIC DNA]</scope>
</reference>
<dbReference type="Proteomes" id="UP000271162">
    <property type="component" value="Unassembled WGS sequence"/>
</dbReference>
<dbReference type="InterPro" id="IPR036397">
    <property type="entry name" value="RNaseH_sf"/>
</dbReference>
<evidence type="ECO:0000313" key="2">
    <source>
        <dbReference type="EMBL" id="VDL75909.1"/>
    </source>
</evidence>
<evidence type="ECO:0000313" key="4">
    <source>
        <dbReference type="WBParaSite" id="NBR_0001231901-mRNA-1"/>
    </source>
</evidence>
<sequence length="364" mass="40571">MSLSSSVEDNTFAEGRNYSQQCTRDSSGNQFAIEGINYSNRGEIETLRSGLSSDGFDFEVFGSDFNERVRWLKAQLLLEIEKNSYGASDIDRVSKGVTTLRRPILIELYREEEDFQELEVTSPWTKPLSSLEEEALLYFCSKEYPDLEFLIDNGRTLLYVGKLPLIYGGGKSDAGKRLEARTFFDLLPFAISMSINGEPFGTLSQGNRVYHNASYDAFVTGIVFLKLAHLYVLDRCSVPIDKPWSVRKLLIACRGEVTNRIPIGIIDAKCCNMGGPDARGSRPDIVKVRRSRTVSESSTLFSAVIDSPLVRKMSEKLHGSPAISPQKLKSVRADLVRLFGAYRVDVRLGAECDILEVATNSPST</sequence>
<gene>
    <name evidence="2" type="ORF">NBR_LOCUS12320</name>
</gene>
<dbReference type="STRING" id="27835.A0A158R0Q0"/>
<feature type="region of interest" description="Disordered" evidence="1">
    <location>
        <begin position="1"/>
        <end position="25"/>
    </location>
</feature>
<accession>A0A158R0Q0</accession>
<keyword evidence="3" id="KW-1185">Reference proteome</keyword>
<dbReference type="WBParaSite" id="NBR_0001231901-mRNA-1">
    <property type="protein sequence ID" value="NBR_0001231901-mRNA-1"/>
    <property type="gene ID" value="NBR_0001231901"/>
</dbReference>
<dbReference type="EMBL" id="UYSL01020722">
    <property type="protein sequence ID" value="VDL75909.1"/>
    <property type="molecule type" value="Genomic_DNA"/>
</dbReference>
<reference evidence="4" key="1">
    <citation type="submission" date="2016-04" db="UniProtKB">
        <authorList>
            <consortium name="WormBaseParasite"/>
        </authorList>
    </citation>
    <scope>IDENTIFICATION</scope>
</reference>
<protein>
    <submittedName>
        <fullName evidence="4">SWIM-type domain-containing protein</fullName>
    </submittedName>
</protein>
<proteinExistence type="predicted"/>
<dbReference type="GO" id="GO:0003676">
    <property type="term" value="F:nucleic acid binding"/>
    <property type="evidence" value="ECO:0007669"/>
    <property type="project" value="InterPro"/>
</dbReference>